<evidence type="ECO:0000313" key="12">
    <source>
        <dbReference type="Proteomes" id="UP000225706"/>
    </source>
</evidence>
<keyword evidence="4 9" id="KW-1133">Transmembrane helix</keyword>
<dbReference type="InterPro" id="IPR003280">
    <property type="entry name" value="2pore_dom_K_chnl"/>
</dbReference>
<feature type="transmembrane region" description="Helical" evidence="9">
    <location>
        <begin position="69"/>
        <end position="89"/>
    </location>
</feature>
<dbReference type="SUPFAM" id="SSF81324">
    <property type="entry name" value="Voltage-gated potassium channels"/>
    <property type="match status" value="2"/>
</dbReference>
<sequence length="273" mass="30539">MERMLRDLRSDIEMKSNITDNEFDSFVRRAAVTVTTGKELDWNFRNSFDFVFAAITTIGYGYITPKTSLGQGITIVTCLFGIPISMLAFKTAGELISSLLRYLIIKAETVLLKRGEPKHVKKKTFLAASALAVALHISFATSSTYREGWSFITSLYAWFTTFTTIGFGDYVPFVAPQIKLDQEKASEDAMIVPSLIAVIPWMVGFSVTSCLLNCIVDSLDDIRDFRNDYFSCWSNLVSKMKMLLCGGCKSYSMTEGRGEDHHSSHENNQVASL</sequence>
<dbReference type="EMBL" id="LSMT01000245">
    <property type="protein sequence ID" value="PFX22272.1"/>
    <property type="molecule type" value="Genomic_DNA"/>
</dbReference>
<proteinExistence type="inferred from homology"/>
<dbReference type="Gene3D" id="1.10.287.70">
    <property type="match status" value="1"/>
</dbReference>
<dbReference type="Proteomes" id="UP000225706">
    <property type="component" value="Unassembled WGS sequence"/>
</dbReference>
<evidence type="ECO:0000256" key="8">
    <source>
        <dbReference type="RuleBase" id="RU003857"/>
    </source>
</evidence>
<keyword evidence="7 8" id="KW-0407">Ion channel</keyword>
<dbReference type="PANTHER" id="PTHR11003:SF345">
    <property type="entry name" value="TWIK FAMILY OF POTASSIUM CHANNELS PROTEIN 18"/>
    <property type="match status" value="1"/>
</dbReference>
<protein>
    <submittedName>
        <fullName evidence="11">Potassium channel subfamily K member 3</fullName>
    </submittedName>
</protein>
<feature type="domain" description="Potassium channel" evidence="10">
    <location>
        <begin position="137"/>
        <end position="172"/>
    </location>
</feature>
<feature type="transmembrane region" description="Helical" evidence="9">
    <location>
        <begin position="148"/>
        <end position="168"/>
    </location>
</feature>
<keyword evidence="12" id="KW-1185">Reference proteome</keyword>
<dbReference type="InterPro" id="IPR013099">
    <property type="entry name" value="K_chnl_dom"/>
</dbReference>
<accession>A0A2B4S187</accession>
<evidence type="ECO:0000256" key="1">
    <source>
        <dbReference type="ARBA" id="ARBA00004141"/>
    </source>
</evidence>
<feature type="transmembrane region" description="Helical" evidence="9">
    <location>
        <begin position="189"/>
        <end position="207"/>
    </location>
</feature>
<dbReference type="PANTHER" id="PTHR11003">
    <property type="entry name" value="POTASSIUM CHANNEL, SUBFAMILY K"/>
    <property type="match status" value="1"/>
</dbReference>
<evidence type="ECO:0000259" key="10">
    <source>
        <dbReference type="Pfam" id="PF07885"/>
    </source>
</evidence>
<keyword evidence="3 8" id="KW-0812">Transmembrane</keyword>
<name>A0A2B4S187_STYPI</name>
<organism evidence="11 12">
    <name type="scientific">Stylophora pistillata</name>
    <name type="common">Smooth cauliflower coral</name>
    <dbReference type="NCBI Taxonomy" id="50429"/>
    <lineage>
        <taxon>Eukaryota</taxon>
        <taxon>Metazoa</taxon>
        <taxon>Cnidaria</taxon>
        <taxon>Anthozoa</taxon>
        <taxon>Hexacorallia</taxon>
        <taxon>Scleractinia</taxon>
        <taxon>Astrocoeniina</taxon>
        <taxon>Pocilloporidae</taxon>
        <taxon>Stylophora</taxon>
    </lineage>
</organism>
<evidence type="ECO:0000256" key="6">
    <source>
        <dbReference type="ARBA" id="ARBA00023136"/>
    </source>
</evidence>
<dbReference type="Pfam" id="PF07885">
    <property type="entry name" value="Ion_trans_2"/>
    <property type="match status" value="2"/>
</dbReference>
<dbReference type="GO" id="GO:0022841">
    <property type="term" value="F:potassium ion leak channel activity"/>
    <property type="evidence" value="ECO:0007669"/>
    <property type="project" value="TreeGrafter"/>
</dbReference>
<evidence type="ECO:0000313" key="11">
    <source>
        <dbReference type="EMBL" id="PFX22272.1"/>
    </source>
</evidence>
<comment type="caution">
    <text evidence="11">The sequence shown here is derived from an EMBL/GenBank/DDBJ whole genome shotgun (WGS) entry which is preliminary data.</text>
</comment>
<dbReference type="GO" id="GO:0005886">
    <property type="term" value="C:plasma membrane"/>
    <property type="evidence" value="ECO:0007669"/>
    <property type="project" value="TreeGrafter"/>
</dbReference>
<keyword evidence="5 8" id="KW-0406">Ion transport</keyword>
<reference evidence="12" key="1">
    <citation type="journal article" date="2017" name="bioRxiv">
        <title>Comparative analysis of the genomes of Stylophora pistillata and Acropora digitifera provides evidence for extensive differences between species of corals.</title>
        <authorList>
            <person name="Voolstra C.R."/>
            <person name="Li Y."/>
            <person name="Liew Y.J."/>
            <person name="Baumgarten S."/>
            <person name="Zoccola D."/>
            <person name="Flot J.-F."/>
            <person name="Tambutte S."/>
            <person name="Allemand D."/>
            <person name="Aranda M."/>
        </authorList>
    </citation>
    <scope>NUCLEOTIDE SEQUENCE [LARGE SCALE GENOMIC DNA]</scope>
</reference>
<keyword evidence="2 8" id="KW-0813">Transport</keyword>
<dbReference type="GO" id="GO:0015271">
    <property type="term" value="F:outward rectifier potassium channel activity"/>
    <property type="evidence" value="ECO:0007669"/>
    <property type="project" value="TreeGrafter"/>
</dbReference>
<dbReference type="AlphaFoldDB" id="A0A2B4S187"/>
<feature type="transmembrane region" description="Helical" evidence="9">
    <location>
        <begin position="124"/>
        <end position="142"/>
    </location>
</feature>
<evidence type="ECO:0000256" key="7">
    <source>
        <dbReference type="ARBA" id="ARBA00023303"/>
    </source>
</evidence>
<gene>
    <name evidence="11" type="primary">KCNK3</name>
    <name evidence="11" type="ORF">AWC38_SpisGene13229</name>
</gene>
<dbReference type="GO" id="GO:0030322">
    <property type="term" value="P:stabilization of membrane potential"/>
    <property type="evidence" value="ECO:0007669"/>
    <property type="project" value="TreeGrafter"/>
</dbReference>
<dbReference type="PRINTS" id="PR01333">
    <property type="entry name" value="2POREKCHANEL"/>
</dbReference>
<comment type="subcellular location">
    <subcellularLocation>
        <location evidence="1">Membrane</location>
        <topology evidence="1">Multi-pass membrane protein</topology>
    </subcellularLocation>
</comment>
<evidence type="ECO:0000256" key="3">
    <source>
        <dbReference type="ARBA" id="ARBA00022692"/>
    </source>
</evidence>
<evidence type="ECO:0000256" key="2">
    <source>
        <dbReference type="ARBA" id="ARBA00022448"/>
    </source>
</evidence>
<evidence type="ECO:0000256" key="5">
    <source>
        <dbReference type="ARBA" id="ARBA00023065"/>
    </source>
</evidence>
<dbReference type="OrthoDB" id="297496at2759"/>
<comment type="similarity">
    <text evidence="8">Belongs to the two pore domain potassium channel (TC 1.A.1.8) family.</text>
</comment>
<feature type="domain" description="Potassium channel" evidence="10">
    <location>
        <begin position="37"/>
        <end position="96"/>
    </location>
</feature>
<evidence type="ECO:0000256" key="4">
    <source>
        <dbReference type="ARBA" id="ARBA00022989"/>
    </source>
</evidence>
<evidence type="ECO:0000256" key="9">
    <source>
        <dbReference type="SAM" id="Phobius"/>
    </source>
</evidence>
<keyword evidence="6 9" id="KW-0472">Membrane</keyword>